<gene>
    <name evidence="1" type="ORF">GHC57_18875</name>
</gene>
<evidence type="ECO:0000313" key="2">
    <source>
        <dbReference type="Proteomes" id="UP000434582"/>
    </source>
</evidence>
<evidence type="ECO:0000313" key="1">
    <source>
        <dbReference type="EMBL" id="MQX38576.1"/>
    </source>
</evidence>
<protein>
    <submittedName>
        <fullName evidence="1">Uncharacterized protein</fullName>
    </submittedName>
</protein>
<sequence>MSDTTPQPISVEAIESEEHVNGLFISPSGFWMVMRHRDGEIYLTCLEFEPHKLSDLVVGPFYRVGTVDPKIRTICHAMTKSV</sequence>
<reference evidence="1 2" key="1">
    <citation type="submission" date="2019-10" db="EMBL/GenBank/DDBJ databases">
        <title>Draft whole-genome sequence of the purple nonsulfur photosynthetic bacterium Roseospira navarrensis DSM 15114.</title>
        <authorList>
            <person name="Kyndt J.A."/>
            <person name="Meyer T.E."/>
        </authorList>
    </citation>
    <scope>NUCLEOTIDE SEQUENCE [LARGE SCALE GENOMIC DNA]</scope>
    <source>
        <strain evidence="1 2">DSM 15114</strain>
    </source>
</reference>
<keyword evidence="2" id="KW-1185">Reference proteome</keyword>
<comment type="caution">
    <text evidence="1">The sequence shown here is derived from an EMBL/GenBank/DDBJ whole genome shotgun (WGS) entry which is preliminary data.</text>
</comment>
<name>A0A7X1ZHE3_9PROT</name>
<dbReference type="EMBL" id="WIVE01000136">
    <property type="protein sequence ID" value="MQX38576.1"/>
    <property type="molecule type" value="Genomic_DNA"/>
</dbReference>
<dbReference type="AlphaFoldDB" id="A0A7X1ZHE3"/>
<accession>A0A7X1ZHE3</accession>
<dbReference type="Proteomes" id="UP000434582">
    <property type="component" value="Unassembled WGS sequence"/>
</dbReference>
<dbReference type="RefSeq" id="WP_153347175.1">
    <property type="nucleotide sequence ID" value="NZ_WIVE01000136.1"/>
</dbReference>
<proteinExistence type="predicted"/>
<organism evidence="1 2">
    <name type="scientific">Roseospira navarrensis</name>
    <dbReference type="NCBI Taxonomy" id="140058"/>
    <lineage>
        <taxon>Bacteria</taxon>
        <taxon>Pseudomonadati</taxon>
        <taxon>Pseudomonadota</taxon>
        <taxon>Alphaproteobacteria</taxon>
        <taxon>Rhodospirillales</taxon>
        <taxon>Rhodospirillaceae</taxon>
        <taxon>Roseospira</taxon>
    </lineage>
</organism>